<dbReference type="Proteomes" id="UP000583454">
    <property type="component" value="Unassembled WGS sequence"/>
</dbReference>
<protein>
    <submittedName>
        <fullName evidence="1">Uncharacterized protein (DUF1501 family)</fullName>
    </submittedName>
</protein>
<gene>
    <name evidence="1" type="ORF">HNR00_001540</name>
</gene>
<proteinExistence type="predicted"/>
<dbReference type="AlphaFoldDB" id="A0A840ZHT8"/>
<dbReference type="PANTHER" id="PTHR43737">
    <property type="entry name" value="BLL7424 PROTEIN"/>
    <property type="match status" value="1"/>
</dbReference>
<dbReference type="EMBL" id="JACHOP010000004">
    <property type="protein sequence ID" value="MBB5756840.1"/>
    <property type="molecule type" value="Genomic_DNA"/>
</dbReference>
<reference evidence="1 2" key="1">
    <citation type="submission" date="2020-08" db="EMBL/GenBank/DDBJ databases">
        <title>Genomic Encyclopedia of Type Strains, Phase IV (KMG-IV): sequencing the most valuable type-strain genomes for metagenomic binning, comparative biology and taxonomic classification.</title>
        <authorList>
            <person name="Goeker M."/>
        </authorList>
    </citation>
    <scope>NUCLEOTIDE SEQUENCE [LARGE SCALE GENOMIC DNA]</scope>
    <source>
        <strain evidence="1 2">DSM 2163</strain>
    </source>
</reference>
<sequence>MSAPMDRRDLLKASLALGLSTVAGRVWAAPRADVRLLVVFLRGAYDAANVVIPTGSELYYRARPRIAVARPDPASPEASLPLDADWSLHPALRDTLHPLFAAGQLAFVPFAGTDDATRSHFQTQDTIELGQTFGPGRDYRSGFMARLAAELTRTRPIAFTEQRPLIFQGTAAGGKPVPNVGVARTGKPILDERQSRLIAAMYEGSPLAPSVQEGFRVRGEVFEAISAHRDQADRGAVSSKGFALAAERIGRLMREQFTLGFVDVGGWDTHVGQGGAKGYLAKQLTDLGQGLAAFAREIGPGWNDTVVVVLSEFGRTFRENGGGGTDHGYGSAYWILGGSVRGGRIAGPQKRLDEGALFEHRDLPVLTNYRALLAGLLQRLYGLDRASLGRIFPGAAPADLGLV</sequence>
<keyword evidence="2" id="KW-1185">Reference proteome</keyword>
<evidence type="ECO:0000313" key="2">
    <source>
        <dbReference type="Proteomes" id="UP000583454"/>
    </source>
</evidence>
<dbReference type="PROSITE" id="PS51318">
    <property type="entry name" value="TAT"/>
    <property type="match status" value="1"/>
</dbReference>
<accession>A0A840ZHT8</accession>
<evidence type="ECO:0000313" key="1">
    <source>
        <dbReference type="EMBL" id="MBB5756840.1"/>
    </source>
</evidence>
<dbReference type="PANTHER" id="PTHR43737:SF1">
    <property type="entry name" value="DUF1501 DOMAIN-CONTAINING PROTEIN"/>
    <property type="match status" value="1"/>
</dbReference>
<dbReference type="InterPro" id="IPR010869">
    <property type="entry name" value="DUF1501"/>
</dbReference>
<comment type="caution">
    <text evidence="1">The sequence shown here is derived from an EMBL/GenBank/DDBJ whole genome shotgun (WGS) entry which is preliminary data.</text>
</comment>
<dbReference type="InterPro" id="IPR006311">
    <property type="entry name" value="TAT_signal"/>
</dbReference>
<dbReference type="Pfam" id="PF07394">
    <property type="entry name" value="DUF1501"/>
    <property type="match status" value="1"/>
</dbReference>
<organism evidence="1 2">
    <name type="scientific">Methylorubrum rhodinum</name>
    <dbReference type="NCBI Taxonomy" id="29428"/>
    <lineage>
        <taxon>Bacteria</taxon>
        <taxon>Pseudomonadati</taxon>
        <taxon>Pseudomonadota</taxon>
        <taxon>Alphaproteobacteria</taxon>
        <taxon>Hyphomicrobiales</taxon>
        <taxon>Methylobacteriaceae</taxon>
        <taxon>Methylorubrum</taxon>
    </lineage>
</organism>
<name>A0A840ZHT8_9HYPH</name>